<accession>A0A1F7RSP8</accession>
<dbReference type="Gene3D" id="3.90.1180.10">
    <property type="entry name" value="Ribosomal protein L13"/>
    <property type="match status" value="1"/>
</dbReference>
<evidence type="ECO:0000256" key="5">
    <source>
        <dbReference type="RuleBase" id="RU003877"/>
    </source>
</evidence>
<dbReference type="SUPFAM" id="SSF52161">
    <property type="entry name" value="Ribosomal protein L13"/>
    <property type="match status" value="1"/>
</dbReference>
<dbReference type="InterPro" id="IPR005823">
    <property type="entry name" value="Ribosomal_uL13_bac-type"/>
</dbReference>
<dbReference type="AlphaFoldDB" id="A0A1F7RSP8"/>
<evidence type="ECO:0000256" key="4">
    <source>
        <dbReference type="HAMAP-Rule" id="MF_01366"/>
    </source>
</evidence>
<proteinExistence type="inferred from homology"/>
<keyword evidence="3 4" id="KW-0687">Ribonucleoprotein</keyword>
<comment type="function">
    <text evidence="4 6">This protein is one of the early assembly proteins of the 50S ribosomal subunit, although it is not seen to bind rRNA by itself. It is important during the early stages of 50S assembly.</text>
</comment>
<keyword evidence="2 4" id="KW-0689">Ribosomal protein</keyword>
<dbReference type="PANTHER" id="PTHR11545">
    <property type="entry name" value="RIBOSOMAL PROTEIN L13"/>
    <property type="match status" value="1"/>
</dbReference>
<dbReference type="InterPro" id="IPR005822">
    <property type="entry name" value="Ribosomal_uL13"/>
</dbReference>
<dbReference type="GO" id="GO:0022625">
    <property type="term" value="C:cytosolic large ribosomal subunit"/>
    <property type="evidence" value="ECO:0007669"/>
    <property type="project" value="TreeGrafter"/>
</dbReference>
<dbReference type="EMBL" id="MGDD01000218">
    <property type="protein sequence ID" value="OGL44573.1"/>
    <property type="molecule type" value="Genomic_DNA"/>
</dbReference>
<dbReference type="InterPro" id="IPR036899">
    <property type="entry name" value="Ribosomal_uL13_sf"/>
</dbReference>
<evidence type="ECO:0000313" key="7">
    <source>
        <dbReference type="EMBL" id="OGL44573.1"/>
    </source>
</evidence>
<dbReference type="GO" id="GO:0003729">
    <property type="term" value="F:mRNA binding"/>
    <property type="evidence" value="ECO:0007669"/>
    <property type="project" value="TreeGrafter"/>
</dbReference>
<sequence>MKTYATKKTDVQRKWFLIDASAQKLGRLASTVAILLRGKHKPSYVPYLDVGDHVIVTNVEKLDLSEKKLNMKTYAWHSGYPGGLKQVTARKLLGTYPERIFLHAVKGMLPKNRLGRAMIKKLRIVTGTEHPYKAQKPQEYQLIRENTE</sequence>
<dbReference type="Pfam" id="PF00572">
    <property type="entry name" value="Ribosomal_L13"/>
    <property type="match status" value="1"/>
</dbReference>
<dbReference type="GO" id="GO:0017148">
    <property type="term" value="P:negative regulation of translation"/>
    <property type="evidence" value="ECO:0007669"/>
    <property type="project" value="TreeGrafter"/>
</dbReference>
<dbReference type="PROSITE" id="PS00783">
    <property type="entry name" value="RIBOSOMAL_L13"/>
    <property type="match status" value="1"/>
</dbReference>
<protein>
    <recommendedName>
        <fullName evidence="4">Large ribosomal subunit protein uL13</fullName>
    </recommendedName>
</protein>
<organism evidence="7 8">
    <name type="scientific">Candidatus Schekmanbacteria bacterium RBG_13_48_7</name>
    <dbReference type="NCBI Taxonomy" id="1817878"/>
    <lineage>
        <taxon>Bacteria</taxon>
        <taxon>Candidatus Schekmaniibacteriota</taxon>
    </lineage>
</organism>
<comment type="subunit">
    <text evidence="4">Part of the 50S ribosomal subunit.</text>
</comment>
<evidence type="ECO:0000256" key="1">
    <source>
        <dbReference type="ARBA" id="ARBA00006227"/>
    </source>
</evidence>
<dbReference type="GO" id="GO:0003735">
    <property type="term" value="F:structural constituent of ribosome"/>
    <property type="evidence" value="ECO:0007669"/>
    <property type="project" value="InterPro"/>
</dbReference>
<dbReference type="Proteomes" id="UP000179266">
    <property type="component" value="Unassembled WGS sequence"/>
</dbReference>
<comment type="similarity">
    <text evidence="1 4 5">Belongs to the universal ribosomal protein uL13 family.</text>
</comment>
<dbReference type="CDD" id="cd00392">
    <property type="entry name" value="Ribosomal_L13"/>
    <property type="match status" value="1"/>
</dbReference>
<name>A0A1F7RSP8_9BACT</name>
<dbReference type="NCBIfam" id="TIGR01066">
    <property type="entry name" value="rplM_bact"/>
    <property type="match status" value="1"/>
</dbReference>
<dbReference type="GO" id="GO:0006412">
    <property type="term" value="P:translation"/>
    <property type="evidence" value="ECO:0007669"/>
    <property type="project" value="UniProtKB-UniRule"/>
</dbReference>
<comment type="caution">
    <text evidence="7">The sequence shown here is derived from an EMBL/GenBank/DDBJ whole genome shotgun (WGS) entry which is preliminary data.</text>
</comment>
<evidence type="ECO:0000256" key="6">
    <source>
        <dbReference type="RuleBase" id="RU003878"/>
    </source>
</evidence>
<evidence type="ECO:0000256" key="2">
    <source>
        <dbReference type="ARBA" id="ARBA00022980"/>
    </source>
</evidence>
<dbReference type="PANTHER" id="PTHR11545:SF2">
    <property type="entry name" value="LARGE RIBOSOMAL SUBUNIT PROTEIN UL13M"/>
    <property type="match status" value="1"/>
</dbReference>
<gene>
    <name evidence="4 6" type="primary">rplM</name>
    <name evidence="7" type="ORF">A2161_01900</name>
</gene>
<dbReference type="InterPro" id="IPR023563">
    <property type="entry name" value="Ribosomal_uL13_CS"/>
</dbReference>
<reference evidence="7 8" key="1">
    <citation type="journal article" date="2016" name="Nat. Commun.">
        <title>Thousands of microbial genomes shed light on interconnected biogeochemical processes in an aquifer system.</title>
        <authorList>
            <person name="Anantharaman K."/>
            <person name="Brown C.T."/>
            <person name="Hug L.A."/>
            <person name="Sharon I."/>
            <person name="Castelle C.J."/>
            <person name="Probst A.J."/>
            <person name="Thomas B.C."/>
            <person name="Singh A."/>
            <person name="Wilkins M.J."/>
            <person name="Karaoz U."/>
            <person name="Brodie E.L."/>
            <person name="Williams K.H."/>
            <person name="Hubbard S.S."/>
            <person name="Banfield J.F."/>
        </authorList>
    </citation>
    <scope>NUCLEOTIDE SEQUENCE [LARGE SCALE GENOMIC DNA]</scope>
</reference>
<evidence type="ECO:0000313" key="8">
    <source>
        <dbReference type="Proteomes" id="UP000179266"/>
    </source>
</evidence>
<dbReference type="PIRSF" id="PIRSF002181">
    <property type="entry name" value="Ribosomal_L13"/>
    <property type="match status" value="1"/>
</dbReference>
<evidence type="ECO:0000256" key="3">
    <source>
        <dbReference type="ARBA" id="ARBA00023274"/>
    </source>
</evidence>
<dbReference type="HAMAP" id="MF_01366">
    <property type="entry name" value="Ribosomal_uL13"/>
    <property type="match status" value="1"/>
</dbReference>